<dbReference type="PANTHER" id="PTHR48040:SF28">
    <property type="entry name" value="ABC TRANSPORTER G FAMILY MEMBER 39-LIKE"/>
    <property type="match status" value="1"/>
</dbReference>
<reference evidence="2" key="1">
    <citation type="journal article" date="2023" name="GigaByte">
        <title>Genome assembly of the bearded iris, Iris pallida Lam.</title>
        <authorList>
            <person name="Bruccoleri R.E."/>
            <person name="Oakeley E.J."/>
            <person name="Faust A.M.E."/>
            <person name="Altorfer M."/>
            <person name="Dessus-Babus S."/>
            <person name="Burckhardt D."/>
            <person name="Oertli M."/>
            <person name="Naumann U."/>
            <person name="Petersen F."/>
            <person name="Wong J."/>
        </authorList>
    </citation>
    <scope>NUCLEOTIDE SEQUENCE</scope>
    <source>
        <strain evidence="2">GSM-AAB239-AS_SAM_17_03QT</strain>
    </source>
</reference>
<dbReference type="GO" id="GO:0016887">
    <property type="term" value="F:ATP hydrolysis activity"/>
    <property type="evidence" value="ECO:0007669"/>
    <property type="project" value="InterPro"/>
</dbReference>
<dbReference type="Proteomes" id="UP001140949">
    <property type="component" value="Unassembled WGS sequence"/>
</dbReference>
<sequence length="133" mass="14827">MSFANINYYVNMPVEIKEKGMAGNKLQVLKDVTGSFRPGILTALMGVSRAGKTTLMDVLAGRKTGGYIEGGIRISGFPNNQSTFARISGYCEQNDVHSPQVTVRECLISLHFFVSLRNSMTKKRRNSWMKSWS</sequence>
<gene>
    <name evidence="2" type="ORF">M6B38_102710</name>
</gene>
<reference evidence="2" key="2">
    <citation type="submission" date="2023-04" db="EMBL/GenBank/DDBJ databases">
        <authorList>
            <person name="Bruccoleri R.E."/>
            <person name="Oakeley E.J."/>
            <person name="Faust A.-M."/>
            <person name="Dessus-Babus S."/>
            <person name="Altorfer M."/>
            <person name="Burckhardt D."/>
            <person name="Oertli M."/>
            <person name="Naumann U."/>
            <person name="Petersen F."/>
            <person name="Wong J."/>
        </authorList>
    </citation>
    <scope>NUCLEOTIDE SEQUENCE</scope>
    <source>
        <strain evidence="2">GSM-AAB239-AS_SAM_17_03QT</strain>
        <tissue evidence="2">Leaf</tissue>
    </source>
</reference>
<name>A0AAX6G644_IRIPA</name>
<keyword evidence="3" id="KW-1185">Reference proteome</keyword>
<proteinExistence type="predicted"/>
<evidence type="ECO:0000313" key="3">
    <source>
        <dbReference type="Proteomes" id="UP001140949"/>
    </source>
</evidence>
<dbReference type="EMBL" id="JANAVB010022398">
    <property type="protein sequence ID" value="KAJ6824204.1"/>
    <property type="molecule type" value="Genomic_DNA"/>
</dbReference>
<comment type="caution">
    <text evidence="2">The sequence shown here is derived from an EMBL/GenBank/DDBJ whole genome shotgun (WGS) entry which is preliminary data.</text>
</comment>
<feature type="domain" description="ABC transporter" evidence="1">
    <location>
        <begin position="29"/>
        <end position="120"/>
    </location>
</feature>
<protein>
    <submittedName>
        <fullName evidence="2">ABC transporter G family member 42-like</fullName>
    </submittedName>
</protein>
<evidence type="ECO:0000259" key="1">
    <source>
        <dbReference type="Pfam" id="PF00005"/>
    </source>
</evidence>
<organism evidence="2 3">
    <name type="scientific">Iris pallida</name>
    <name type="common">Sweet iris</name>
    <dbReference type="NCBI Taxonomy" id="29817"/>
    <lineage>
        <taxon>Eukaryota</taxon>
        <taxon>Viridiplantae</taxon>
        <taxon>Streptophyta</taxon>
        <taxon>Embryophyta</taxon>
        <taxon>Tracheophyta</taxon>
        <taxon>Spermatophyta</taxon>
        <taxon>Magnoliopsida</taxon>
        <taxon>Liliopsida</taxon>
        <taxon>Asparagales</taxon>
        <taxon>Iridaceae</taxon>
        <taxon>Iridoideae</taxon>
        <taxon>Irideae</taxon>
        <taxon>Iris</taxon>
    </lineage>
</organism>
<dbReference type="Pfam" id="PF00005">
    <property type="entry name" value="ABC_tran"/>
    <property type="match status" value="1"/>
</dbReference>
<dbReference type="AlphaFoldDB" id="A0AAX6G644"/>
<dbReference type="PANTHER" id="PTHR48040">
    <property type="entry name" value="PLEIOTROPIC DRUG RESISTANCE PROTEIN 1-LIKE ISOFORM X1"/>
    <property type="match status" value="1"/>
</dbReference>
<dbReference type="FunFam" id="3.40.50.300:FF:003489">
    <property type="entry name" value="ABC transporter G family member 39"/>
    <property type="match status" value="1"/>
</dbReference>
<dbReference type="Gene3D" id="3.40.50.300">
    <property type="entry name" value="P-loop containing nucleotide triphosphate hydrolases"/>
    <property type="match status" value="1"/>
</dbReference>
<dbReference type="SUPFAM" id="SSF52540">
    <property type="entry name" value="P-loop containing nucleoside triphosphate hydrolases"/>
    <property type="match status" value="1"/>
</dbReference>
<dbReference type="InterPro" id="IPR027417">
    <property type="entry name" value="P-loop_NTPase"/>
</dbReference>
<accession>A0AAX6G644</accession>
<dbReference type="GO" id="GO:0005524">
    <property type="term" value="F:ATP binding"/>
    <property type="evidence" value="ECO:0007669"/>
    <property type="project" value="InterPro"/>
</dbReference>
<dbReference type="InterPro" id="IPR003439">
    <property type="entry name" value="ABC_transporter-like_ATP-bd"/>
</dbReference>
<evidence type="ECO:0000313" key="2">
    <source>
        <dbReference type="EMBL" id="KAJ6824204.1"/>
    </source>
</evidence>